<keyword evidence="1" id="KW-0732">Signal</keyword>
<feature type="chain" id="PRO_5043619413" description="Secreted protein" evidence="1">
    <location>
        <begin position="21"/>
        <end position="83"/>
    </location>
</feature>
<comment type="caution">
    <text evidence="2">The sequence shown here is derived from an EMBL/GenBank/DDBJ whole genome shotgun (WGS) entry which is preliminary data.</text>
</comment>
<gene>
    <name evidence="2" type="ORF">GDO81_020233</name>
</gene>
<proteinExistence type="predicted"/>
<dbReference type="Proteomes" id="UP000824782">
    <property type="component" value="Unassembled WGS sequence"/>
</dbReference>
<evidence type="ECO:0000313" key="2">
    <source>
        <dbReference type="EMBL" id="KAG8545839.1"/>
    </source>
</evidence>
<evidence type="ECO:0000313" key="3">
    <source>
        <dbReference type="Proteomes" id="UP000824782"/>
    </source>
</evidence>
<dbReference type="EMBL" id="WNYA01001403">
    <property type="protein sequence ID" value="KAG8545839.1"/>
    <property type="molecule type" value="Genomic_DNA"/>
</dbReference>
<name>A0AAV6Z8Q3_ENGPU</name>
<accession>A0AAV6Z8Q3</accession>
<evidence type="ECO:0000256" key="1">
    <source>
        <dbReference type="SAM" id="SignalP"/>
    </source>
</evidence>
<organism evidence="2 3">
    <name type="scientific">Engystomops pustulosus</name>
    <name type="common">Tungara frog</name>
    <name type="synonym">Physalaemus pustulosus</name>
    <dbReference type="NCBI Taxonomy" id="76066"/>
    <lineage>
        <taxon>Eukaryota</taxon>
        <taxon>Metazoa</taxon>
        <taxon>Chordata</taxon>
        <taxon>Craniata</taxon>
        <taxon>Vertebrata</taxon>
        <taxon>Euteleostomi</taxon>
        <taxon>Amphibia</taxon>
        <taxon>Batrachia</taxon>
        <taxon>Anura</taxon>
        <taxon>Neobatrachia</taxon>
        <taxon>Hyloidea</taxon>
        <taxon>Leptodactylidae</taxon>
        <taxon>Leiuperinae</taxon>
        <taxon>Engystomops</taxon>
    </lineage>
</organism>
<keyword evidence="3" id="KW-1185">Reference proteome</keyword>
<protein>
    <recommendedName>
        <fullName evidence="4">Secreted protein</fullName>
    </recommendedName>
</protein>
<reference evidence="2" key="1">
    <citation type="thesis" date="2020" institute="ProQuest LLC" country="789 East Eisenhower Parkway, Ann Arbor, MI, USA">
        <title>Comparative Genomics and Chromosome Evolution.</title>
        <authorList>
            <person name="Mudd A.B."/>
        </authorList>
    </citation>
    <scope>NUCLEOTIDE SEQUENCE</scope>
    <source>
        <strain evidence="2">237g6f4</strain>
        <tissue evidence="2">Blood</tissue>
    </source>
</reference>
<feature type="signal peptide" evidence="1">
    <location>
        <begin position="1"/>
        <end position="20"/>
    </location>
</feature>
<evidence type="ECO:0008006" key="4">
    <source>
        <dbReference type="Google" id="ProtNLM"/>
    </source>
</evidence>
<sequence>MGFWGRFCINWIWTFHLCQCLSFWSSQPLDSWSPVALFASPCSQNSPRTMHLITCIRVIVCFELIFEGEELCVHIVVYIEGKQ</sequence>
<dbReference type="AlphaFoldDB" id="A0AAV6Z8Q3"/>